<dbReference type="Proteomes" id="UP000030940">
    <property type="component" value="Chromosome"/>
</dbReference>
<keyword evidence="2 8" id="KW-0813">Transport</keyword>
<dbReference type="GO" id="GO:0006605">
    <property type="term" value="P:protein targeting"/>
    <property type="evidence" value="ECO:0007669"/>
    <property type="project" value="UniProtKB-UniRule"/>
</dbReference>
<keyword evidence="10" id="KW-1185">Reference proteome</keyword>
<dbReference type="HAMAP" id="MF_00422">
    <property type="entry name" value="SecE"/>
    <property type="match status" value="1"/>
</dbReference>
<keyword evidence="3 8" id="KW-0812">Transmembrane</keyword>
<protein>
    <recommendedName>
        <fullName evidence="8">Protein translocase subunit SecE</fullName>
    </recommendedName>
</protein>
<dbReference type="InterPro" id="IPR001901">
    <property type="entry name" value="Translocase_SecE/Sec61-g"/>
</dbReference>
<evidence type="ECO:0000313" key="10">
    <source>
        <dbReference type="Proteomes" id="UP000030940"/>
    </source>
</evidence>
<evidence type="ECO:0000256" key="8">
    <source>
        <dbReference type="HAMAP-Rule" id="MF_00422"/>
    </source>
</evidence>
<dbReference type="STRING" id="1245910.OY14_01935"/>
<comment type="subunit">
    <text evidence="8">Component of the Sec protein translocase complex. Heterotrimer consisting of SecY, SecE and SecG subunits. The heterotrimers can form oligomers, although 1 heterotrimer is thought to be able to translocate proteins. Interacts with the ribosome. Interacts with SecDF, and other proteins may be involved. Interacts with SecA.</text>
</comment>
<evidence type="ECO:0000256" key="1">
    <source>
        <dbReference type="ARBA" id="ARBA00004370"/>
    </source>
</evidence>
<name>A0A0A7UVA5_9SPIR</name>
<accession>A0A0A7UVA5</accession>
<comment type="subcellular location">
    <subcellularLocation>
        <location evidence="8">Cell membrane</location>
        <topology evidence="8">Single-pass membrane protein</topology>
    </subcellularLocation>
    <subcellularLocation>
        <location evidence="1">Membrane</location>
    </subcellularLocation>
</comment>
<dbReference type="NCBIfam" id="TIGR00964">
    <property type="entry name" value="secE_bact"/>
    <property type="match status" value="1"/>
</dbReference>
<comment type="function">
    <text evidence="8">Essential subunit of the Sec protein translocation channel SecYEG. Clamps together the 2 halves of SecY. May contact the channel plug during translocation.</text>
</comment>
<dbReference type="GO" id="GO:0043952">
    <property type="term" value="P:protein transport by the Sec complex"/>
    <property type="evidence" value="ECO:0007669"/>
    <property type="project" value="UniProtKB-UniRule"/>
</dbReference>
<dbReference type="GO" id="GO:0008320">
    <property type="term" value="F:protein transmembrane transporter activity"/>
    <property type="evidence" value="ECO:0007669"/>
    <property type="project" value="UniProtKB-UniRule"/>
</dbReference>
<dbReference type="HOGENOM" id="CLU_113663_8_0_12"/>
<dbReference type="GO" id="GO:0009306">
    <property type="term" value="P:protein secretion"/>
    <property type="evidence" value="ECO:0007669"/>
    <property type="project" value="UniProtKB-UniRule"/>
</dbReference>
<dbReference type="EMBL" id="CP009910">
    <property type="protein sequence ID" value="AJA90216.1"/>
    <property type="molecule type" value="Genomic_DNA"/>
</dbReference>
<evidence type="ECO:0000256" key="6">
    <source>
        <dbReference type="ARBA" id="ARBA00023010"/>
    </source>
</evidence>
<evidence type="ECO:0000313" key="9">
    <source>
        <dbReference type="EMBL" id="AJA90216.1"/>
    </source>
</evidence>
<dbReference type="KEGG" id="bchi:OY14_01935"/>
<dbReference type="InterPro" id="IPR005807">
    <property type="entry name" value="SecE_bac"/>
</dbReference>
<evidence type="ECO:0000256" key="7">
    <source>
        <dbReference type="ARBA" id="ARBA00023136"/>
    </source>
</evidence>
<sequence length="56" mass="6743">MFRFIKESILELKKITWPKYNEVVGNGKQVFWLVFFVSIFLGVVDYLMFLVVTYVF</sequence>
<evidence type="ECO:0000256" key="4">
    <source>
        <dbReference type="ARBA" id="ARBA00022927"/>
    </source>
</evidence>
<reference evidence="9 10" key="1">
    <citation type="journal article" date="2015" name="Genome Announc.">
        <title>Genome Sequence of Borrelia chilensis VA1, a South American Member of the Lyme Borreliosis Group.</title>
        <authorList>
            <person name="Huang W."/>
            <person name="Ojaimi C."/>
            <person name="Fallon J.T."/>
            <person name="Travisany D."/>
            <person name="Maass A."/>
            <person name="Ivanova L."/>
            <person name="Tomova A."/>
            <person name="Gonzalez-Acuna D."/>
            <person name="Godfrey H.P."/>
            <person name="Cabello F.C."/>
        </authorList>
    </citation>
    <scope>NUCLEOTIDE SEQUENCE [LARGE SCALE GENOMIC DNA]</scope>
    <source>
        <strain evidence="9 10">VA1</strain>
    </source>
</reference>
<keyword evidence="8" id="KW-1003">Cell membrane</keyword>
<dbReference type="Gene3D" id="1.20.5.1030">
    <property type="entry name" value="Preprotein translocase secy subunit"/>
    <property type="match status" value="1"/>
</dbReference>
<evidence type="ECO:0000256" key="3">
    <source>
        <dbReference type="ARBA" id="ARBA00022692"/>
    </source>
</evidence>
<comment type="similarity">
    <text evidence="8">Belongs to the SecE/SEC61-gamma family.</text>
</comment>
<organism evidence="9 10">
    <name type="scientific">Borreliella chilensis</name>
    <dbReference type="NCBI Taxonomy" id="1245910"/>
    <lineage>
        <taxon>Bacteria</taxon>
        <taxon>Pseudomonadati</taxon>
        <taxon>Spirochaetota</taxon>
        <taxon>Spirochaetia</taxon>
        <taxon>Spirochaetales</taxon>
        <taxon>Borreliaceae</taxon>
        <taxon>Borreliella</taxon>
    </lineage>
</organism>
<keyword evidence="7 8" id="KW-0472">Membrane</keyword>
<keyword evidence="4 8" id="KW-0653">Protein transport</keyword>
<dbReference type="Pfam" id="PF00584">
    <property type="entry name" value="SecE"/>
    <property type="match status" value="1"/>
</dbReference>
<dbReference type="AlphaFoldDB" id="A0A0A7UVA5"/>
<proteinExistence type="inferred from homology"/>
<keyword evidence="6 8" id="KW-0811">Translocation</keyword>
<evidence type="ECO:0000256" key="2">
    <source>
        <dbReference type="ARBA" id="ARBA00022448"/>
    </source>
</evidence>
<dbReference type="GO" id="GO:0005886">
    <property type="term" value="C:plasma membrane"/>
    <property type="evidence" value="ECO:0007669"/>
    <property type="project" value="UniProtKB-SubCell"/>
</dbReference>
<keyword evidence="5 8" id="KW-1133">Transmembrane helix</keyword>
<dbReference type="InterPro" id="IPR038379">
    <property type="entry name" value="SecE_sf"/>
</dbReference>
<feature type="transmembrane region" description="Helical" evidence="8">
    <location>
        <begin position="30"/>
        <end position="55"/>
    </location>
</feature>
<gene>
    <name evidence="8" type="primary">secE</name>
    <name evidence="9" type="ORF">OY14_01935</name>
</gene>
<evidence type="ECO:0000256" key="5">
    <source>
        <dbReference type="ARBA" id="ARBA00022989"/>
    </source>
</evidence>
<dbReference type="GO" id="GO:0065002">
    <property type="term" value="P:intracellular protein transmembrane transport"/>
    <property type="evidence" value="ECO:0007669"/>
    <property type="project" value="UniProtKB-UniRule"/>
</dbReference>